<comment type="caution">
    <text evidence="1">The sequence shown here is derived from an EMBL/GenBank/DDBJ whole genome shotgun (WGS) entry which is preliminary data.</text>
</comment>
<organism evidence="1 2">
    <name type="scientific">Wolbachia pipientis</name>
    <dbReference type="NCBI Taxonomy" id="955"/>
    <lineage>
        <taxon>Bacteria</taxon>
        <taxon>Pseudomonadati</taxon>
        <taxon>Pseudomonadota</taxon>
        <taxon>Alphaproteobacteria</taxon>
        <taxon>Rickettsiales</taxon>
        <taxon>Anaplasmataceae</taxon>
        <taxon>Wolbachieae</taxon>
        <taxon>Wolbachia</taxon>
    </lineage>
</organism>
<gene>
    <name evidence="1" type="ORF">BIY23_01165</name>
</gene>
<accession>A0A1E7QKS1</accession>
<proteinExistence type="predicted"/>
<keyword evidence="2" id="KW-1185">Reference proteome</keyword>
<name>A0A1E7QKS1_WOLPI</name>
<evidence type="ECO:0000313" key="2">
    <source>
        <dbReference type="Proteomes" id="UP000175679"/>
    </source>
</evidence>
<protein>
    <submittedName>
        <fullName evidence="1">Uncharacterized protein</fullName>
    </submittedName>
</protein>
<dbReference type="Proteomes" id="UP000175679">
    <property type="component" value="Unassembled WGS sequence"/>
</dbReference>
<sequence>MKRIIKLYESNIYRLLQTIEPLLAKKINIIKDRTRWKSWQMLQSNLYNFQRIGKRKRRVIPGKKKAYTVKTEILMERNGKSIQVICSKHT</sequence>
<dbReference type="EMBL" id="MJMG01000001">
    <property type="protein sequence ID" value="OEY87080.1"/>
    <property type="molecule type" value="Genomic_DNA"/>
</dbReference>
<evidence type="ECO:0000313" key="1">
    <source>
        <dbReference type="EMBL" id="OEY87080.1"/>
    </source>
</evidence>
<reference evidence="1 2" key="1">
    <citation type="submission" date="2016-09" db="EMBL/GenBank/DDBJ databases">
        <title>Genomic evidence for plant-parasitic nematodes as the earliest Wolbachia hosts.</title>
        <authorList>
            <person name="Brown A.M."/>
            <person name="Wasala S.K."/>
            <person name="Howe D.K."/>
            <person name="Peetz A.B."/>
            <person name="Zasada I.A."/>
            <person name="Denver D.R."/>
        </authorList>
    </citation>
    <scope>NUCLEOTIDE SEQUENCE [LARGE SCALE GENOMIC DNA]</scope>
    <source>
        <strain evidence="2">wPpe</strain>
    </source>
</reference>
<dbReference type="AlphaFoldDB" id="A0A1E7QKS1"/>